<dbReference type="Proteomes" id="UP001604335">
    <property type="component" value="Unassembled WGS sequence"/>
</dbReference>
<comment type="caution">
    <text evidence="2">The sequence shown here is derived from an EMBL/GenBank/DDBJ whole genome shotgun (WGS) entry which is preliminary data.</text>
</comment>
<protein>
    <submittedName>
        <fullName evidence="2">Uncharacterized protein</fullName>
    </submittedName>
</protein>
<sequence length="303" mass="32815">MLNFKLDSLPWAANQWKQIQRSIPYLLNLCNRPLLFVAIGLHVVVLMLPTPDRTETEKQPPKEVIKVSQLSAAPPKPKPQKPKNAKPKPPKPKPQKPKAAPPRRSPALVATPPKPKPKPTEPAKPTPTEKPEPTPKPDPQGEDPLANTPPVNTPPANQADGDSTGSGKGLVDELSKEILAKLLESGTNDETTLQEFMASIPETIPEGIYGDFVGADGQILVDRGAFASLAIPQMSASAAYLDYIEPTLSQKLGFEVTEMDPNYGGSKLFMAKNTGGITFFFSLVKLTNSSGAFMVLWKTDPRT</sequence>
<name>A0ABW7C7M3_9CYAN</name>
<keyword evidence="3" id="KW-1185">Reference proteome</keyword>
<evidence type="ECO:0000256" key="1">
    <source>
        <dbReference type="SAM" id="MobiDB-lite"/>
    </source>
</evidence>
<gene>
    <name evidence="2" type="ORF">VPK24_06000</name>
</gene>
<evidence type="ECO:0000313" key="2">
    <source>
        <dbReference type="EMBL" id="MFG3817183.1"/>
    </source>
</evidence>
<accession>A0ABW7C7M3</accession>
<dbReference type="PRINTS" id="PR01217">
    <property type="entry name" value="PRICHEXTENSN"/>
</dbReference>
<reference evidence="3" key="1">
    <citation type="journal article" date="2024" name="Algal Res.">
        <title>Biochemical, toxicological and genomic investigation of a high-biomass producing Limnothrix strain isolated from Italian shallow drinking water reservoir.</title>
        <authorList>
            <person name="Simonazzi M."/>
            <person name="Shishido T.K."/>
            <person name="Delbaje E."/>
            <person name="Wahlsten M."/>
            <person name="Fewer D.P."/>
            <person name="Sivonen K."/>
            <person name="Pezzolesi L."/>
            <person name="Pistocchi R."/>
        </authorList>
    </citation>
    <scope>NUCLEOTIDE SEQUENCE [LARGE SCALE GENOMIC DNA]</scope>
    <source>
        <strain evidence="3">LRLZ20PSL1</strain>
    </source>
</reference>
<proteinExistence type="predicted"/>
<feature type="compositionally biased region" description="Basic and acidic residues" evidence="1">
    <location>
        <begin position="53"/>
        <end position="65"/>
    </location>
</feature>
<feature type="compositionally biased region" description="Basic residues" evidence="1">
    <location>
        <begin position="78"/>
        <end position="96"/>
    </location>
</feature>
<feature type="region of interest" description="Disordered" evidence="1">
    <location>
        <begin position="53"/>
        <end position="169"/>
    </location>
</feature>
<organism evidence="2 3">
    <name type="scientific">Limnothrix redekei LRLZ20PSL1</name>
    <dbReference type="NCBI Taxonomy" id="3112953"/>
    <lineage>
        <taxon>Bacteria</taxon>
        <taxon>Bacillati</taxon>
        <taxon>Cyanobacteriota</taxon>
        <taxon>Cyanophyceae</taxon>
        <taxon>Pseudanabaenales</taxon>
        <taxon>Pseudanabaenaceae</taxon>
        <taxon>Limnothrix</taxon>
    </lineage>
</organism>
<evidence type="ECO:0000313" key="3">
    <source>
        <dbReference type="Proteomes" id="UP001604335"/>
    </source>
</evidence>
<dbReference type="RefSeq" id="WP_393011314.1">
    <property type="nucleotide sequence ID" value="NZ_JAZAQF010000029.1"/>
</dbReference>
<feature type="compositionally biased region" description="Low complexity" evidence="1">
    <location>
        <begin position="144"/>
        <end position="159"/>
    </location>
</feature>
<dbReference type="EMBL" id="JAZAQF010000029">
    <property type="protein sequence ID" value="MFG3817183.1"/>
    <property type="molecule type" value="Genomic_DNA"/>
</dbReference>